<evidence type="ECO:0000313" key="3">
    <source>
        <dbReference type="Proteomes" id="UP001651880"/>
    </source>
</evidence>
<organism evidence="2 3">
    <name type="scientific">Lutispora saccharofermentans</name>
    <dbReference type="NCBI Taxonomy" id="3024236"/>
    <lineage>
        <taxon>Bacteria</taxon>
        <taxon>Bacillati</taxon>
        <taxon>Bacillota</taxon>
        <taxon>Clostridia</taxon>
        <taxon>Lutisporales</taxon>
        <taxon>Lutisporaceae</taxon>
        <taxon>Lutispora</taxon>
    </lineage>
</organism>
<evidence type="ECO:0000313" key="2">
    <source>
        <dbReference type="EMBL" id="MCQ1530728.1"/>
    </source>
</evidence>
<keyword evidence="3" id="KW-1185">Reference proteome</keyword>
<evidence type="ECO:0000259" key="1">
    <source>
        <dbReference type="PROSITE" id="PS50943"/>
    </source>
</evidence>
<comment type="caution">
    <text evidence="2">The sequence shown here is derived from an EMBL/GenBank/DDBJ whole genome shotgun (WGS) entry which is preliminary data.</text>
</comment>
<name>A0ABT1NHL2_9FIRM</name>
<dbReference type="Gene3D" id="1.10.260.40">
    <property type="entry name" value="lambda repressor-like DNA-binding domains"/>
    <property type="match status" value="1"/>
</dbReference>
<protein>
    <submittedName>
        <fullName evidence="2">Helix-turn-helix transcriptional regulator</fullName>
    </submittedName>
</protein>
<sequence length="58" mass="6706">MEVKKKLVELQLTQRRLAKKVGVNENYLTDILNGRRSGKKYKSKILQALDIMNQSKST</sequence>
<feature type="domain" description="HTH cro/C1-type" evidence="1">
    <location>
        <begin position="3"/>
        <end position="55"/>
    </location>
</feature>
<accession>A0ABT1NHL2</accession>
<dbReference type="PROSITE" id="PS50943">
    <property type="entry name" value="HTH_CROC1"/>
    <property type="match status" value="1"/>
</dbReference>
<dbReference type="CDD" id="cd00093">
    <property type="entry name" value="HTH_XRE"/>
    <property type="match status" value="1"/>
</dbReference>
<dbReference type="SUPFAM" id="SSF47413">
    <property type="entry name" value="lambda repressor-like DNA-binding domains"/>
    <property type="match status" value="1"/>
</dbReference>
<dbReference type="InterPro" id="IPR010982">
    <property type="entry name" value="Lambda_DNA-bd_dom_sf"/>
</dbReference>
<dbReference type="EMBL" id="JAJEKE010000014">
    <property type="protein sequence ID" value="MCQ1530728.1"/>
    <property type="molecule type" value="Genomic_DNA"/>
</dbReference>
<dbReference type="SMART" id="SM00530">
    <property type="entry name" value="HTH_XRE"/>
    <property type="match status" value="1"/>
</dbReference>
<gene>
    <name evidence="2" type="ORF">LJD61_14390</name>
</gene>
<dbReference type="InterPro" id="IPR001387">
    <property type="entry name" value="Cro/C1-type_HTH"/>
</dbReference>
<dbReference type="RefSeq" id="WP_255228301.1">
    <property type="nucleotide sequence ID" value="NZ_JAJEKE010000014.1"/>
</dbReference>
<dbReference type="Pfam" id="PF01381">
    <property type="entry name" value="HTH_3"/>
    <property type="match status" value="1"/>
</dbReference>
<reference evidence="2 3" key="1">
    <citation type="submission" date="2021-10" db="EMBL/GenBank/DDBJ databases">
        <title>Lutispora strain m25 sp. nov., a thermophilic, non-spore-forming bacterium isolated from a lab-scale methanogenic bioreactor digesting anaerobic sludge.</title>
        <authorList>
            <person name="El Houari A."/>
            <person name="Mcdonald J."/>
        </authorList>
    </citation>
    <scope>NUCLEOTIDE SEQUENCE [LARGE SCALE GENOMIC DNA]</scope>
    <source>
        <strain evidence="3">m25</strain>
    </source>
</reference>
<proteinExistence type="predicted"/>
<dbReference type="Proteomes" id="UP001651880">
    <property type="component" value="Unassembled WGS sequence"/>
</dbReference>